<proteinExistence type="predicted"/>
<evidence type="ECO:0000313" key="2">
    <source>
        <dbReference type="EMBL" id="MFC4062615.1"/>
    </source>
</evidence>
<keyword evidence="1" id="KW-1133">Transmembrane helix</keyword>
<reference evidence="3" key="1">
    <citation type="journal article" date="2019" name="Int. J. Syst. Evol. Microbiol.">
        <title>The Global Catalogue of Microorganisms (GCM) 10K type strain sequencing project: providing services to taxonomists for standard genome sequencing and annotation.</title>
        <authorList>
            <consortium name="The Broad Institute Genomics Platform"/>
            <consortium name="The Broad Institute Genome Sequencing Center for Infectious Disease"/>
            <person name="Wu L."/>
            <person name="Ma J."/>
        </authorList>
    </citation>
    <scope>NUCLEOTIDE SEQUENCE [LARGE SCALE GENOMIC DNA]</scope>
    <source>
        <strain evidence="3">TBRC 4489</strain>
    </source>
</reference>
<keyword evidence="1" id="KW-0812">Transmembrane</keyword>
<sequence>MSSLPIGRRLGAGFLVVVLNMVLLTAFGVMQVERINTGLTTINDLNSVKRRRCGCWRRPSRCSSTGSPRSTS</sequence>
<dbReference type="Proteomes" id="UP001595850">
    <property type="component" value="Unassembled WGS sequence"/>
</dbReference>
<dbReference type="EMBL" id="JBHSBM010000050">
    <property type="protein sequence ID" value="MFC4062615.1"/>
    <property type="molecule type" value="Genomic_DNA"/>
</dbReference>
<comment type="caution">
    <text evidence="2">The sequence shown here is derived from an EMBL/GenBank/DDBJ whole genome shotgun (WGS) entry which is preliminary data.</text>
</comment>
<keyword evidence="3" id="KW-1185">Reference proteome</keyword>
<feature type="transmembrane region" description="Helical" evidence="1">
    <location>
        <begin position="12"/>
        <end position="30"/>
    </location>
</feature>
<keyword evidence="1" id="KW-0472">Membrane</keyword>
<protein>
    <submittedName>
        <fullName evidence="2">Uncharacterized protein</fullName>
    </submittedName>
</protein>
<gene>
    <name evidence="2" type="ORF">ACFOWE_30315</name>
</gene>
<accession>A0ABV8IFF3</accession>
<organism evidence="2 3">
    <name type="scientific">Planomonospora corallina</name>
    <dbReference type="NCBI Taxonomy" id="1806052"/>
    <lineage>
        <taxon>Bacteria</taxon>
        <taxon>Bacillati</taxon>
        <taxon>Actinomycetota</taxon>
        <taxon>Actinomycetes</taxon>
        <taxon>Streptosporangiales</taxon>
        <taxon>Streptosporangiaceae</taxon>
        <taxon>Planomonospora</taxon>
    </lineage>
</organism>
<evidence type="ECO:0000313" key="3">
    <source>
        <dbReference type="Proteomes" id="UP001595850"/>
    </source>
</evidence>
<evidence type="ECO:0000256" key="1">
    <source>
        <dbReference type="SAM" id="Phobius"/>
    </source>
</evidence>
<name>A0ABV8IFF3_9ACTN</name>
<dbReference type="RefSeq" id="WP_377293891.1">
    <property type="nucleotide sequence ID" value="NZ_JBHSBM010000050.1"/>
</dbReference>